<feature type="region of interest" description="Disordered" evidence="1">
    <location>
        <begin position="76"/>
        <end position="106"/>
    </location>
</feature>
<comment type="caution">
    <text evidence="2">The sequence shown here is derived from an EMBL/GenBank/DDBJ whole genome shotgun (WGS) entry which is preliminary data.</text>
</comment>
<evidence type="ECO:0000256" key="1">
    <source>
        <dbReference type="SAM" id="MobiDB-lite"/>
    </source>
</evidence>
<feature type="non-terminal residue" evidence="2">
    <location>
        <position position="136"/>
    </location>
</feature>
<organism evidence="2 3">
    <name type="scientific">Datura stramonium</name>
    <name type="common">Jimsonweed</name>
    <name type="synonym">Common thornapple</name>
    <dbReference type="NCBI Taxonomy" id="4076"/>
    <lineage>
        <taxon>Eukaryota</taxon>
        <taxon>Viridiplantae</taxon>
        <taxon>Streptophyta</taxon>
        <taxon>Embryophyta</taxon>
        <taxon>Tracheophyta</taxon>
        <taxon>Spermatophyta</taxon>
        <taxon>Magnoliopsida</taxon>
        <taxon>eudicotyledons</taxon>
        <taxon>Gunneridae</taxon>
        <taxon>Pentapetalae</taxon>
        <taxon>asterids</taxon>
        <taxon>lamiids</taxon>
        <taxon>Solanales</taxon>
        <taxon>Solanaceae</taxon>
        <taxon>Solanoideae</taxon>
        <taxon>Datureae</taxon>
        <taxon>Datura</taxon>
    </lineage>
</organism>
<feature type="compositionally biased region" description="Gly residues" evidence="1">
    <location>
        <begin position="94"/>
        <end position="106"/>
    </location>
</feature>
<evidence type="ECO:0000313" key="2">
    <source>
        <dbReference type="EMBL" id="MCE3216826.1"/>
    </source>
</evidence>
<evidence type="ECO:0000313" key="3">
    <source>
        <dbReference type="Proteomes" id="UP000823775"/>
    </source>
</evidence>
<proteinExistence type="predicted"/>
<feature type="non-terminal residue" evidence="2">
    <location>
        <position position="1"/>
    </location>
</feature>
<protein>
    <submittedName>
        <fullName evidence="2">Uncharacterized protein</fullName>
    </submittedName>
</protein>
<reference evidence="2 3" key="1">
    <citation type="journal article" date="2021" name="BMC Genomics">
        <title>Datura genome reveals duplications of psychoactive alkaloid biosynthetic genes and high mutation rate following tissue culture.</title>
        <authorList>
            <person name="Rajewski A."/>
            <person name="Carter-House D."/>
            <person name="Stajich J."/>
            <person name="Litt A."/>
        </authorList>
    </citation>
    <scope>NUCLEOTIDE SEQUENCE [LARGE SCALE GENOMIC DNA]</scope>
    <source>
        <strain evidence="2">AR-01</strain>
    </source>
</reference>
<sequence length="136" mass="14741">IVNPWIVPTKEELDLKFYSNFEPLKSYSDQKIDKLKGDLAGVTSIRRDLARVEKDNAIFKVINEIMANYAVGDATRTDDDHHSCGSGYTPLDAGGAGDTGDASGAGGRYTLAAEEVRRQEDTPYILGRSSVVGTSK</sequence>
<name>A0ABS8WX64_DATST</name>
<keyword evidence="3" id="KW-1185">Reference proteome</keyword>
<dbReference type="EMBL" id="JACEIK010014312">
    <property type="protein sequence ID" value="MCE3216826.1"/>
    <property type="molecule type" value="Genomic_DNA"/>
</dbReference>
<dbReference type="Proteomes" id="UP000823775">
    <property type="component" value="Unassembled WGS sequence"/>
</dbReference>
<accession>A0ABS8WX64</accession>
<gene>
    <name evidence="2" type="ORF">HAX54_008312</name>
</gene>